<dbReference type="Gene3D" id="3.40.50.12500">
    <property type="match status" value="1"/>
</dbReference>
<dbReference type="PANTHER" id="PTHR40267:SF1">
    <property type="entry name" value="BLR3294 PROTEIN"/>
    <property type="match status" value="1"/>
</dbReference>
<evidence type="ECO:0000313" key="2">
    <source>
        <dbReference type="Proteomes" id="UP000315321"/>
    </source>
</evidence>
<dbReference type="InterPro" id="IPR026286">
    <property type="entry name" value="MaiA/AMDase"/>
</dbReference>
<dbReference type="Proteomes" id="UP000315321">
    <property type="component" value="Unassembled WGS sequence"/>
</dbReference>
<gene>
    <name evidence="1" type="ORF">FO470_03850</name>
</gene>
<comment type="caution">
    <text evidence="1">The sequence shown here is derived from an EMBL/GenBank/DDBJ whole genome shotgun (WGS) entry which is preliminary data.</text>
</comment>
<sequence>MPSFLEVLPVSSLPPAAYTRLGMLTPSSNTALEPLTARMLAGTPGISAHFSRFRVTEIALSEGALNQFDFSAILPAAELLADARVDVIGWNGTSAAWLGFERDEALCAAITERTGIPACTAVLAFRELFETHGFRRIGLVTPYLADVQQRIRANWQAAGFDCATERHLGLQDNFSFAEVGEETVSAMARQVAEEGCEAVAIVCTNVKGAAIAPVLERELGVPVLDSIAVTLWKCLALAGRDPSALRPWGGPFAL</sequence>
<dbReference type="EMBL" id="VMBP01000001">
    <property type="protein sequence ID" value="TSJ64424.1"/>
    <property type="molecule type" value="Genomic_DNA"/>
</dbReference>
<reference evidence="1 2" key="1">
    <citation type="submission" date="2019-07" db="EMBL/GenBank/DDBJ databases">
        <authorList>
            <person name="Grouzdev D.S."/>
        </authorList>
    </citation>
    <scope>NUCLEOTIDE SEQUENCE [LARGE SCALE GENOMIC DNA]</scope>
    <source>
        <strain evidence="1 2">3C</strain>
    </source>
</reference>
<proteinExistence type="predicted"/>
<keyword evidence="2" id="KW-1185">Reference proteome</keyword>
<dbReference type="InterPro" id="IPR053714">
    <property type="entry name" value="Iso_Racemase_Enz_sf"/>
</dbReference>
<dbReference type="Pfam" id="PF17645">
    <property type="entry name" value="Amdase"/>
    <property type="match status" value="1"/>
</dbReference>
<dbReference type="PANTHER" id="PTHR40267">
    <property type="entry name" value="BLR3294 PROTEIN"/>
    <property type="match status" value="1"/>
</dbReference>
<name>A0ABY3DVG5_9HYPH</name>
<accession>A0ABY3DVG5</accession>
<dbReference type="PIRSF" id="PIRSF015736">
    <property type="entry name" value="MI"/>
    <property type="match status" value="1"/>
</dbReference>
<protein>
    <submittedName>
        <fullName evidence="1">Asp/Glu/hydantoin racemase</fullName>
    </submittedName>
</protein>
<evidence type="ECO:0000313" key="1">
    <source>
        <dbReference type="EMBL" id="TSJ64424.1"/>
    </source>
</evidence>
<organism evidence="1 2">
    <name type="scientific">Ancylobacter moscoviensis</name>
    <dbReference type="NCBI Taxonomy" id="2597768"/>
    <lineage>
        <taxon>Bacteria</taxon>
        <taxon>Pseudomonadati</taxon>
        <taxon>Pseudomonadota</taxon>
        <taxon>Alphaproteobacteria</taxon>
        <taxon>Hyphomicrobiales</taxon>
        <taxon>Xanthobacteraceae</taxon>
        <taxon>Ancylobacter</taxon>
    </lineage>
</organism>